<dbReference type="AlphaFoldDB" id="A0AB38ID65"/>
<evidence type="ECO:0000256" key="6">
    <source>
        <dbReference type="ARBA" id="ARBA00023136"/>
    </source>
</evidence>
<dbReference type="InterPro" id="IPR035906">
    <property type="entry name" value="MetI-like_sf"/>
</dbReference>
<dbReference type="PROSITE" id="PS50928">
    <property type="entry name" value="ABC_TM1"/>
    <property type="match status" value="1"/>
</dbReference>
<keyword evidence="5 7" id="KW-1133">Transmembrane helix</keyword>
<gene>
    <name evidence="9" type="ORF">ELH40_20960</name>
</gene>
<sequence length="280" mass="31430">MKTWPLLLPSVVVLAIWAFVPLVLTLWYSFQNYNLQMPPAVFGGLINYEFLFTDSDLPLVVLNTLIMVFVPLFVTVVLGTAFAVIYDGPFPGQPIARILVITPFFVMPTVAALVWKNLFFHPVWGLFSWLQQSLGMQPIDWFSSHPMTAIIIIISWAWTPFATLILLTAMQSLDREQIEAARMDGAKSIARFYYVVLPHLYRPIAVLVMLETVFFLSTYAEIYVTTMGGPGSATTNIPFYIYSRALMGFDVGLASAAGVFAIIIANIVAFFFVRIMSEQI</sequence>
<dbReference type="RefSeq" id="WP_130702944.1">
    <property type="nucleotide sequence ID" value="NZ_SIMK01000001.1"/>
</dbReference>
<keyword evidence="4 7" id="KW-0812">Transmembrane</keyword>
<feature type="transmembrane region" description="Helical" evidence="7">
    <location>
        <begin position="7"/>
        <end position="30"/>
    </location>
</feature>
<evidence type="ECO:0000313" key="10">
    <source>
        <dbReference type="Proteomes" id="UP000294215"/>
    </source>
</evidence>
<feature type="transmembrane region" description="Helical" evidence="7">
    <location>
        <begin position="191"/>
        <end position="210"/>
    </location>
</feature>
<dbReference type="Pfam" id="PF00528">
    <property type="entry name" value="BPD_transp_1"/>
    <property type="match status" value="1"/>
</dbReference>
<comment type="caution">
    <text evidence="9">The sequence shown here is derived from an EMBL/GenBank/DDBJ whole genome shotgun (WGS) entry which is preliminary data.</text>
</comment>
<feature type="transmembrane region" description="Helical" evidence="7">
    <location>
        <begin position="60"/>
        <end position="86"/>
    </location>
</feature>
<dbReference type="GO" id="GO:0055085">
    <property type="term" value="P:transmembrane transport"/>
    <property type="evidence" value="ECO:0007669"/>
    <property type="project" value="InterPro"/>
</dbReference>
<feature type="domain" description="ABC transmembrane type-1" evidence="8">
    <location>
        <begin position="61"/>
        <end position="272"/>
    </location>
</feature>
<organism evidence="9 10">
    <name type="scientific">Rhizobium ruizarguesonis</name>
    <dbReference type="NCBI Taxonomy" id="2081791"/>
    <lineage>
        <taxon>Bacteria</taxon>
        <taxon>Pseudomonadati</taxon>
        <taxon>Pseudomonadota</taxon>
        <taxon>Alphaproteobacteria</taxon>
        <taxon>Hyphomicrobiales</taxon>
        <taxon>Rhizobiaceae</taxon>
        <taxon>Rhizobium/Agrobacterium group</taxon>
        <taxon>Rhizobium</taxon>
    </lineage>
</organism>
<evidence type="ECO:0000256" key="1">
    <source>
        <dbReference type="ARBA" id="ARBA00004651"/>
    </source>
</evidence>
<evidence type="ECO:0000256" key="5">
    <source>
        <dbReference type="ARBA" id="ARBA00022989"/>
    </source>
</evidence>
<dbReference type="GO" id="GO:0005886">
    <property type="term" value="C:plasma membrane"/>
    <property type="evidence" value="ECO:0007669"/>
    <property type="project" value="UniProtKB-SubCell"/>
</dbReference>
<dbReference type="CDD" id="cd06261">
    <property type="entry name" value="TM_PBP2"/>
    <property type="match status" value="1"/>
</dbReference>
<accession>A0AB38ID65</accession>
<comment type="subcellular location">
    <subcellularLocation>
        <location evidence="1 7">Cell membrane</location>
        <topology evidence="1 7">Multi-pass membrane protein</topology>
    </subcellularLocation>
</comment>
<evidence type="ECO:0000256" key="2">
    <source>
        <dbReference type="ARBA" id="ARBA00022448"/>
    </source>
</evidence>
<dbReference type="PANTHER" id="PTHR43005">
    <property type="entry name" value="BLR7065 PROTEIN"/>
    <property type="match status" value="1"/>
</dbReference>
<name>A0AB38ID65_9HYPH</name>
<proteinExistence type="inferred from homology"/>
<evidence type="ECO:0000256" key="4">
    <source>
        <dbReference type="ARBA" id="ARBA00022692"/>
    </source>
</evidence>
<dbReference type="Gene3D" id="1.10.3720.10">
    <property type="entry name" value="MetI-like"/>
    <property type="match status" value="1"/>
</dbReference>
<feature type="transmembrane region" description="Helical" evidence="7">
    <location>
        <begin position="251"/>
        <end position="273"/>
    </location>
</feature>
<feature type="transmembrane region" description="Helical" evidence="7">
    <location>
        <begin position="98"/>
        <end position="127"/>
    </location>
</feature>
<dbReference type="Proteomes" id="UP000294215">
    <property type="component" value="Unassembled WGS sequence"/>
</dbReference>
<feature type="transmembrane region" description="Helical" evidence="7">
    <location>
        <begin position="147"/>
        <end position="170"/>
    </location>
</feature>
<keyword evidence="6 7" id="KW-0472">Membrane</keyword>
<protein>
    <submittedName>
        <fullName evidence="9">Sugar ABC transporter permease</fullName>
    </submittedName>
</protein>
<dbReference type="InterPro" id="IPR000515">
    <property type="entry name" value="MetI-like"/>
</dbReference>
<evidence type="ECO:0000259" key="8">
    <source>
        <dbReference type="PROSITE" id="PS50928"/>
    </source>
</evidence>
<evidence type="ECO:0000256" key="7">
    <source>
        <dbReference type="RuleBase" id="RU363032"/>
    </source>
</evidence>
<comment type="similarity">
    <text evidence="7">Belongs to the binding-protein-dependent transport system permease family.</text>
</comment>
<dbReference type="SUPFAM" id="SSF161098">
    <property type="entry name" value="MetI-like"/>
    <property type="match status" value="1"/>
</dbReference>
<dbReference type="EMBL" id="SIMR01000001">
    <property type="protein sequence ID" value="TBC18101.1"/>
    <property type="molecule type" value="Genomic_DNA"/>
</dbReference>
<dbReference type="PANTHER" id="PTHR43005:SF2">
    <property type="entry name" value="INTEGRAL MEMBRANE SUGAR TRANSPORT PROTEIN"/>
    <property type="match status" value="1"/>
</dbReference>
<keyword evidence="2 7" id="KW-0813">Transport</keyword>
<evidence type="ECO:0000256" key="3">
    <source>
        <dbReference type="ARBA" id="ARBA00022475"/>
    </source>
</evidence>
<reference evidence="9 10" key="1">
    <citation type="submission" date="2019-02" db="EMBL/GenBank/DDBJ databases">
        <title>The genomic architecture of introgression among sibling species of bacteria.</title>
        <authorList>
            <person name="Cavassim M.I.A."/>
            <person name="Moeskjaer S."/>
            <person name="Moslemi C."/>
            <person name="Fields B."/>
            <person name="Bachmann A."/>
            <person name="Vilhjalmsson B."/>
            <person name="Schierup M.H."/>
            <person name="Young J.P.W."/>
            <person name="Andersen S.U."/>
        </authorList>
    </citation>
    <scope>NUCLEOTIDE SEQUENCE [LARGE SCALE GENOMIC DNA]</scope>
    <source>
        <strain evidence="9 10">SM92</strain>
    </source>
</reference>
<evidence type="ECO:0000313" key="9">
    <source>
        <dbReference type="EMBL" id="TBC18101.1"/>
    </source>
</evidence>
<keyword evidence="3" id="KW-1003">Cell membrane</keyword>